<reference evidence="1 2" key="1">
    <citation type="submission" date="2022-10" db="EMBL/GenBank/DDBJ databases">
        <title>A novel Pseudomonas species, isolated from Passiflora incarnata leaves.</title>
        <authorList>
            <person name="Cueva-Yesquen L.G."/>
            <person name="Fantinatti-Garboggini F."/>
        </authorList>
    </citation>
    <scope>NUCLEOTIDE SEQUENCE [LARGE SCALE GENOMIC DNA]</scope>
    <source>
        <strain evidence="1 2">CBMAI 2609</strain>
    </source>
</reference>
<organism evidence="1 2">
    <name type="scientific">Pseudomonas flavocrustae</name>
    <dbReference type="NCBI Taxonomy" id="2991719"/>
    <lineage>
        <taxon>Bacteria</taxon>
        <taxon>Pseudomonadati</taxon>
        <taxon>Pseudomonadota</taxon>
        <taxon>Gammaproteobacteria</taxon>
        <taxon>Pseudomonadales</taxon>
        <taxon>Pseudomonadaceae</taxon>
        <taxon>Pseudomonas</taxon>
    </lineage>
</organism>
<dbReference type="Proteomes" id="UP001157461">
    <property type="component" value="Unassembled WGS sequence"/>
</dbReference>
<gene>
    <name evidence="1" type="ORF">OMP44_09155</name>
</gene>
<protein>
    <recommendedName>
        <fullName evidence="3">Prophage PssSM-01</fullName>
    </recommendedName>
</protein>
<proteinExistence type="predicted"/>
<accession>A0ABT6IFL8</accession>
<dbReference type="InterPro" id="IPR048188">
    <property type="entry name" value="YmfL-like"/>
</dbReference>
<sequence>MKRPALETRRQVVSAVICAYPGGRECAAARLGLPLKKFDNHAYETAGCRPLTDDQIRLLEQETGTTHLVDYLAGQYGGFFVRQAEVEDLDNVDLYARSVETAVRRGRLNQLIAQALEDGVIDEKEVVTLLAAHRHYMAGSAAEMHAVVTLHVSKPGRTPG</sequence>
<dbReference type="NCBIfam" id="NF041471">
    <property type="entry name" value="phage_reg_YmfL"/>
    <property type="match status" value="1"/>
</dbReference>
<keyword evidence="2" id="KW-1185">Reference proteome</keyword>
<evidence type="ECO:0008006" key="3">
    <source>
        <dbReference type="Google" id="ProtNLM"/>
    </source>
</evidence>
<name>A0ABT6IFL8_9PSED</name>
<comment type="caution">
    <text evidence="1">The sequence shown here is derived from an EMBL/GenBank/DDBJ whole genome shotgun (WGS) entry which is preliminary data.</text>
</comment>
<dbReference type="EMBL" id="JAPDIQ010000003">
    <property type="protein sequence ID" value="MDH4763063.1"/>
    <property type="molecule type" value="Genomic_DNA"/>
</dbReference>
<evidence type="ECO:0000313" key="2">
    <source>
        <dbReference type="Proteomes" id="UP001157461"/>
    </source>
</evidence>
<dbReference type="RefSeq" id="WP_280307459.1">
    <property type="nucleotide sequence ID" value="NZ_JAPDIQ010000003.1"/>
</dbReference>
<evidence type="ECO:0000313" key="1">
    <source>
        <dbReference type="EMBL" id="MDH4763063.1"/>
    </source>
</evidence>